<reference evidence="1 2" key="1">
    <citation type="submission" date="2017-01" db="EMBL/GenBank/DDBJ databases">
        <title>Genome Analysis of Deinococcus marmoris KOPRI26562.</title>
        <authorList>
            <person name="Kim J.H."/>
            <person name="Oh H.-M."/>
        </authorList>
    </citation>
    <scope>NUCLEOTIDE SEQUENCE [LARGE SCALE GENOMIC DNA]</scope>
    <source>
        <strain evidence="1 2">KOPRI26562</strain>
    </source>
</reference>
<comment type="caution">
    <text evidence="1">The sequence shown here is derived from an EMBL/GenBank/DDBJ whole genome shotgun (WGS) entry which is preliminary data.</text>
</comment>
<dbReference type="STRING" id="249408.BOO71_0014110"/>
<dbReference type="RefSeq" id="WP_075836816.1">
    <property type="nucleotide sequence ID" value="NZ_MSTI01000166.1"/>
</dbReference>
<organism evidence="1 2">
    <name type="scientific">Deinococcus marmoris</name>
    <dbReference type="NCBI Taxonomy" id="249408"/>
    <lineage>
        <taxon>Bacteria</taxon>
        <taxon>Thermotogati</taxon>
        <taxon>Deinococcota</taxon>
        <taxon>Deinococci</taxon>
        <taxon>Deinococcales</taxon>
        <taxon>Deinococcaceae</taxon>
        <taxon>Deinococcus</taxon>
    </lineage>
</organism>
<evidence type="ECO:0000313" key="2">
    <source>
        <dbReference type="Proteomes" id="UP000186607"/>
    </source>
</evidence>
<sequence length="65" mass="7101">MAIHTHPYPLLFASLGGVHLYSFPSPDRDWDLRRGHLLPLRGVPGLGKLGETHELACDDGPSSLI</sequence>
<dbReference type="AlphaFoldDB" id="A0A1U7NRZ6"/>
<accession>A0A1U7NRZ6</accession>
<proteinExistence type="predicted"/>
<dbReference type="EMBL" id="MSTI01000166">
    <property type="protein sequence ID" value="OLV15690.1"/>
    <property type="molecule type" value="Genomic_DNA"/>
</dbReference>
<name>A0A1U7NRZ6_9DEIO</name>
<evidence type="ECO:0000313" key="1">
    <source>
        <dbReference type="EMBL" id="OLV15690.1"/>
    </source>
</evidence>
<dbReference type="OrthoDB" id="9796845at2"/>
<keyword evidence="2" id="KW-1185">Reference proteome</keyword>
<dbReference type="Proteomes" id="UP000186607">
    <property type="component" value="Unassembled WGS sequence"/>
</dbReference>
<protein>
    <submittedName>
        <fullName evidence="1">Uncharacterized protein</fullName>
    </submittedName>
</protein>
<gene>
    <name evidence="1" type="ORF">BOO71_0014110</name>
</gene>